<dbReference type="InterPro" id="IPR029058">
    <property type="entry name" value="AB_hydrolase_fold"/>
</dbReference>
<dbReference type="Gene3D" id="3.40.50.1820">
    <property type="entry name" value="alpha/beta hydrolase"/>
    <property type="match status" value="2"/>
</dbReference>
<dbReference type="RefSeq" id="WP_048641606.1">
    <property type="nucleotide sequence ID" value="NZ_CP012040.1"/>
</dbReference>
<dbReference type="InterPro" id="IPR054579">
    <property type="entry name" value="GCE-like_dom"/>
</dbReference>
<proteinExistence type="predicted"/>
<dbReference type="Proteomes" id="UP000036520">
    <property type="component" value="Chromosome"/>
</dbReference>
<dbReference type="PANTHER" id="PTHR22946">
    <property type="entry name" value="DIENELACTONE HYDROLASE DOMAIN-CONTAINING PROTEIN-RELATED"/>
    <property type="match status" value="1"/>
</dbReference>
<evidence type="ECO:0000313" key="6">
    <source>
        <dbReference type="EMBL" id="AKP51248.1"/>
    </source>
</evidence>
<keyword evidence="2" id="KW-0732">Signal</keyword>
<keyword evidence="7" id="KW-1185">Reference proteome</keyword>
<sequence length="769" mass="87182">MGKEKYSIGFIFIMLCLCPLMAKAQEDKAVRQEYLRELILLQEKPSSHDSFVSLHDLTWEDWIERTGELPPNYGVIPSIPFLPDPLIIGEGKENEKVTTMAQWESQREYFKEQVKHILSGTFPDPPTNLKAEILSERTDNGVRIQMIELRFGENHKAKLTLEVFTPPGEGPFPVFMTQWNHRGWAQIAVRRGYMGLIYAGADAKDDTREYLELYPDYDWSTLMARAWGAHRAVDYLYTLDEVDKSKIAIAGHSRNGKQSLFAAAFDERITATITSSGGTGGEFPYRYTDERHSNESIDYLVSRRTHWLHPRIRFFSGREHKMPIDQNSLMALIAPNALMLSSSIREGGGGDPWAIEQIYTSLTKVYDFLDAPEKLGIRLRDGEHAVSERDLEAFMDWLDIQFGRKNFPWDNHLSYNYSFKKWKKESGESIDLSKFPIQPAQNIPVNGSHLEKTQEKIKQDLTWLLGDEPAGLPASDIETLSHKEDYVSSFMPRPRVKNGKKLNITPYNAMGDYLYGSLYFPTDETGERITAANGKMPVLIFLHKYTNTGYDSELNALIDELLAKGIAVLTYDMIGYGARIEEGTLFYQRYPHWSKMGKMVIDARAAVDALESLDFIDNDKIFVGGYALGGTVGLITAALEPKIAGLALSSAFTPLRNASGDVEGLKAFSHLYGLIPRLGFFDGEENRIPVDFPEMLANIAPRPLMVISPELDRHADHDNVITTMEGLKQLYQKMGVGDALEWQSPHSFNHFTEAQQKEMIKWLVQEVAK</sequence>
<evidence type="ECO:0000313" key="7">
    <source>
        <dbReference type="Proteomes" id="UP000036520"/>
    </source>
</evidence>
<evidence type="ECO:0000256" key="1">
    <source>
        <dbReference type="ARBA" id="ARBA00022487"/>
    </source>
</evidence>
<name>A0A0H4PEL1_9BACT</name>
<reference evidence="6 7" key="1">
    <citation type="submission" date="2015-07" db="EMBL/GenBank/DDBJ databases">
        <authorList>
            <person name="Kim K.M."/>
        </authorList>
    </citation>
    <scope>NUCLEOTIDE SEQUENCE [LARGE SCALE GENOMIC DNA]</scope>
    <source>
        <strain evidence="6 7">KCTC 12363</strain>
    </source>
</reference>
<dbReference type="InterPro" id="IPR022742">
    <property type="entry name" value="Hydrolase_4"/>
</dbReference>
<keyword evidence="3" id="KW-0378">Hydrolase</keyword>
<keyword evidence="1" id="KW-0719">Serine esterase</keyword>
<feature type="domain" description="4-O-methyl-glucuronoyl methylesterase-like" evidence="5">
    <location>
        <begin position="154"/>
        <end position="342"/>
    </location>
</feature>
<evidence type="ECO:0000256" key="3">
    <source>
        <dbReference type="ARBA" id="ARBA00022801"/>
    </source>
</evidence>
<evidence type="ECO:0000259" key="4">
    <source>
        <dbReference type="Pfam" id="PF12146"/>
    </source>
</evidence>
<gene>
    <name evidence="6" type="ORF">CA2015_1815</name>
</gene>
<dbReference type="PANTHER" id="PTHR22946:SF9">
    <property type="entry name" value="POLYKETIDE TRANSFERASE AF380"/>
    <property type="match status" value="1"/>
</dbReference>
<protein>
    <submittedName>
        <fullName evidence="6">Uncharacterized protein</fullName>
    </submittedName>
</protein>
<evidence type="ECO:0000259" key="5">
    <source>
        <dbReference type="Pfam" id="PF22244"/>
    </source>
</evidence>
<dbReference type="OrthoDB" id="9809261at2"/>
<dbReference type="EMBL" id="CP012040">
    <property type="protein sequence ID" value="AKP51248.1"/>
    <property type="molecule type" value="Genomic_DNA"/>
</dbReference>
<dbReference type="Pfam" id="PF12146">
    <property type="entry name" value="Hydrolase_4"/>
    <property type="match status" value="1"/>
</dbReference>
<dbReference type="GO" id="GO:0052689">
    <property type="term" value="F:carboxylic ester hydrolase activity"/>
    <property type="evidence" value="ECO:0007669"/>
    <property type="project" value="UniProtKB-KW"/>
</dbReference>
<organism evidence="6 7">
    <name type="scientific">Cyclobacterium amurskyense</name>
    <dbReference type="NCBI Taxonomy" id="320787"/>
    <lineage>
        <taxon>Bacteria</taxon>
        <taxon>Pseudomonadati</taxon>
        <taxon>Bacteroidota</taxon>
        <taxon>Cytophagia</taxon>
        <taxon>Cytophagales</taxon>
        <taxon>Cyclobacteriaceae</taxon>
        <taxon>Cyclobacterium</taxon>
    </lineage>
</organism>
<dbReference type="PATRIC" id="fig|320787.5.peg.1998"/>
<dbReference type="STRING" id="320787.CA2015_1815"/>
<dbReference type="InterPro" id="IPR050261">
    <property type="entry name" value="FrsA_esterase"/>
</dbReference>
<dbReference type="Pfam" id="PF22244">
    <property type="entry name" value="GCE_fung"/>
    <property type="match status" value="1"/>
</dbReference>
<accession>A0A0H4PEL1</accession>
<feature type="domain" description="Serine aminopeptidase S33" evidence="4">
    <location>
        <begin position="554"/>
        <end position="705"/>
    </location>
</feature>
<dbReference type="KEGG" id="camu:CA2015_1815"/>
<evidence type="ECO:0000256" key="2">
    <source>
        <dbReference type="ARBA" id="ARBA00022729"/>
    </source>
</evidence>
<dbReference type="AlphaFoldDB" id="A0A0H4PEL1"/>
<dbReference type="SUPFAM" id="SSF53474">
    <property type="entry name" value="alpha/beta-Hydrolases"/>
    <property type="match status" value="2"/>
</dbReference>